<gene>
    <name evidence="1" type="ORF">ENW48_05500</name>
</gene>
<evidence type="ECO:0000313" key="1">
    <source>
        <dbReference type="EMBL" id="HGZ11653.1"/>
    </source>
</evidence>
<comment type="caution">
    <text evidence="1">The sequence shown here is derived from an EMBL/GenBank/DDBJ whole genome shotgun (WGS) entry which is preliminary data.</text>
</comment>
<proteinExistence type="predicted"/>
<reference evidence="1" key="1">
    <citation type="journal article" date="2020" name="mSystems">
        <title>Genome- and Community-Level Interaction Insights into Carbon Utilization and Element Cycling Functions of Hydrothermarchaeota in Hydrothermal Sediment.</title>
        <authorList>
            <person name="Zhou Z."/>
            <person name="Liu Y."/>
            <person name="Xu W."/>
            <person name="Pan J."/>
            <person name="Luo Z.H."/>
            <person name="Li M."/>
        </authorList>
    </citation>
    <scope>NUCLEOTIDE SEQUENCE [LARGE SCALE GENOMIC DNA]</scope>
    <source>
        <strain evidence="1">SpSt-853</strain>
    </source>
</reference>
<protein>
    <submittedName>
        <fullName evidence="1">Periplasmic heavy metal sensor</fullName>
    </submittedName>
</protein>
<dbReference type="Pfam" id="PF13801">
    <property type="entry name" value="Metal_resist"/>
    <property type="match status" value="1"/>
</dbReference>
<sequence length="192" mass="20502">MERSEPMWKKFRKSFSPFLLAALALTLVGAGGAFAWDGWGGGIGCGMGPGGGFGPGPRHLALANLTPEQAGQVFDLKQKFLNDTAELRKQMMIKAVELAQLWKAEKPDDKAILAKTKELSALRVQFMEKAVAHRLELKKIAPQLPMFGPGVGPGRGLGKGFGRGAALSAPQSLGEAESSPMADLVLNFTPDW</sequence>
<organism evidence="1">
    <name type="scientific">Desulfobacca acetoxidans</name>
    <dbReference type="NCBI Taxonomy" id="60893"/>
    <lineage>
        <taxon>Bacteria</taxon>
        <taxon>Pseudomonadati</taxon>
        <taxon>Thermodesulfobacteriota</taxon>
        <taxon>Desulfobaccia</taxon>
        <taxon>Desulfobaccales</taxon>
        <taxon>Desulfobaccaceae</taxon>
        <taxon>Desulfobacca</taxon>
    </lineage>
</organism>
<name>A0A7C5AM96_9BACT</name>
<accession>A0A7C5AM96</accession>
<dbReference type="Gene3D" id="1.20.120.1490">
    <property type="match status" value="1"/>
</dbReference>
<dbReference type="AlphaFoldDB" id="A0A7C5AM96"/>
<dbReference type="EMBL" id="DTKJ01000040">
    <property type="protein sequence ID" value="HGZ11653.1"/>
    <property type="molecule type" value="Genomic_DNA"/>
</dbReference>
<dbReference type="InterPro" id="IPR025961">
    <property type="entry name" value="Metal_resist"/>
</dbReference>